<proteinExistence type="predicted"/>
<dbReference type="EMBL" id="LKLN01000094">
    <property type="protein sequence ID" value="KSU00951.1"/>
    <property type="molecule type" value="Genomic_DNA"/>
</dbReference>
<name>A0A0V8ATH5_LACLL</name>
<dbReference type="PATRIC" id="fig|1360.105.peg.957"/>
<protein>
    <submittedName>
        <fullName evidence="1">Uncharacterized protein</fullName>
    </submittedName>
</protein>
<evidence type="ECO:0000313" key="2">
    <source>
        <dbReference type="Proteomes" id="UP000053058"/>
    </source>
</evidence>
<reference evidence="2" key="1">
    <citation type="submission" date="2015-10" db="EMBL/GenBank/DDBJ databases">
        <title>Draft Genome Sequences of 11 Lactococcus lactis subspecies cremoris strains.</title>
        <authorList>
            <person name="Wels M."/>
            <person name="Backus L."/>
            <person name="Boekhorst J."/>
            <person name="Dijkstra A."/>
            <person name="Beerthuizen M."/>
            <person name="Kelly W."/>
            <person name="Siezen R."/>
            <person name="Bachmann H."/>
            <person name="Van Hijum S."/>
        </authorList>
    </citation>
    <scope>NUCLEOTIDE SEQUENCE [LARGE SCALE GENOMIC DNA]</scope>
    <source>
        <strain evidence="2">KF282</strain>
    </source>
</reference>
<sequence length="50" mass="6099">MNMSKCINFDRFNDFFFEYLKSKFDELKQMEKITLKATSIVFIVILVWLL</sequence>
<evidence type="ECO:0000313" key="1">
    <source>
        <dbReference type="EMBL" id="KSU00951.1"/>
    </source>
</evidence>
<dbReference type="Proteomes" id="UP000053058">
    <property type="component" value="Unassembled WGS sequence"/>
</dbReference>
<comment type="caution">
    <text evidence="1">The sequence shown here is derived from an EMBL/GenBank/DDBJ whole genome shotgun (WGS) entry which is preliminary data.</text>
</comment>
<accession>A0A0V8ATH5</accession>
<organism evidence="1 2">
    <name type="scientific">Lactococcus lactis subsp. lactis</name>
    <name type="common">Streptococcus lactis</name>
    <dbReference type="NCBI Taxonomy" id="1360"/>
    <lineage>
        <taxon>Bacteria</taxon>
        <taxon>Bacillati</taxon>
        <taxon>Bacillota</taxon>
        <taxon>Bacilli</taxon>
        <taxon>Lactobacillales</taxon>
        <taxon>Streptococcaceae</taxon>
        <taxon>Lactococcus</taxon>
    </lineage>
</organism>
<dbReference type="AlphaFoldDB" id="A0A0V8ATH5"/>
<gene>
    <name evidence="1" type="ORF">KF282_2569</name>
</gene>